<evidence type="ECO:0008006" key="3">
    <source>
        <dbReference type="Google" id="ProtNLM"/>
    </source>
</evidence>
<dbReference type="NCBIfam" id="NF033832">
    <property type="entry name" value="sce7726_fam"/>
    <property type="match status" value="1"/>
</dbReference>
<keyword evidence="2" id="KW-1185">Reference proteome</keyword>
<proteinExistence type="predicted"/>
<dbReference type="InterPro" id="IPR047729">
    <property type="entry name" value="Sce7726-like"/>
</dbReference>
<comment type="caution">
    <text evidence="1">The sequence shown here is derived from an EMBL/GenBank/DDBJ whole genome shotgun (WGS) entry which is preliminary data.</text>
</comment>
<dbReference type="RefSeq" id="WP_133563198.1">
    <property type="nucleotide sequence ID" value="NZ_SNZA01000004.1"/>
</dbReference>
<evidence type="ECO:0000313" key="2">
    <source>
        <dbReference type="Proteomes" id="UP000295729"/>
    </source>
</evidence>
<evidence type="ECO:0000313" key="1">
    <source>
        <dbReference type="EMBL" id="TDR12467.1"/>
    </source>
</evidence>
<organism evidence="1 2">
    <name type="scientific">Marinomonas communis</name>
    <dbReference type="NCBI Taxonomy" id="28254"/>
    <lineage>
        <taxon>Bacteria</taxon>
        <taxon>Pseudomonadati</taxon>
        <taxon>Pseudomonadota</taxon>
        <taxon>Gammaproteobacteria</taxon>
        <taxon>Oceanospirillales</taxon>
        <taxon>Oceanospirillaceae</taxon>
        <taxon>Marinomonas</taxon>
    </lineage>
</organism>
<accession>A0A4R6X6B5</accession>
<protein>
    <recommendedName>
        <fullName evidence="3">Protein cII</fullName>
    </recommendedName>
</protein>
<sequence length="207" mass="23648">MNELEIKKKLIRSFIENSPESIFGAEVTFQFGARRADVVLYEHETLTAYEIKGAGDSMARLNYQVESYVKFFDYCYIVCEPSNLAAVRVSVPRSVGIVLVTESGIKYIRKSNLFKRLDKLSLASVLSIQMLKSLIKVKIRSKSKFDLCQQASKQCSLEELKLASRESFLKRYKSASILMKKEASNELHSEDILTITKLASTHLKRRF</sequence>
<gene>
    <name evidence="1" type="ORF">C8D85_2502</name>
</gene>
<dbReference type="AlphaFoldDB" id="A0A4R6X6B5"/>
<name>A0A4R6X6B5_9GAMM</name>
<dbReference type="Proteomes" id="UP000295729">
    <property type="component" value="Unassembled WGS sequence"/>
</dbReference>
<dbReference type="EMBL" id="SNZA01000004">
    <property type="protein sequence ID" value="TDR12467.1"/>
    <property type="molecule type" value="Genomic_DNA"/>
</dbReference>
<dbReference type="OrthoDB" id="5020258at2"/>
<reference evidence="1 2" key="1">
    <citation type="submission" date="2019-03" db="EMBL/GenBank/DDBJ databases">
        <title>Genomic Encyclopedia of Type Strains, Phase IV (KMG-IV): sequencing the most valuable type-strain genomes for metagenomic binning, comparative biology and taxonomic classification.</title>
        <authorList>
            <person name="Goeker M."/>
        </authorList>
    </citation>
    <scope>NUCLEOTIDE SEQUENCE [LARGE SCALE GENOMIC DNA]</scope>
    <source>
        <strain evidence="1 2">DSM 5604</strain>
    </source>
</reference>